<dbReference type="Proteomes" id="UP000008064">
    <property type="component" value="Unassembled WGS sequence"/>
</dbReference>
<accession>F8P396</accession>
<feature type="compositionally biased region" description="Low complexity" evidence="1">
    <location>
        <begin position="31"/>
        <end position="45"/>
    </location>
</feature>
<gene>
    <name evidence="2" type="ORF">SERLADRAFT_440645</name>
</gene>
<dbReference type="KEGG" id="sla:SERLADRAFT_440645"/>
<protein>
    <submittedName>
        <fullName evidence="2">Uncharacterized protein</fullName>
    </submittedName>
</protein>
<sequence length="89" mass="9723">MSHTRKEKGTLKPSTTLEGGNGEIEGDTRPQLQSSQSRGSSFQSSEIEKLVCQDPSIFREVMASINSQPTSLGLPRLLRADEMRATFGP</sequence>
<reference evidence="2" key="1">
    <citation type="submission" date="2011-04" db="EMBL/GenBank/DDBJ databases">
        <title>Evolution of plant cell wall degrading machinery underlies the functional diversity of forest fungi.</title>
        <authorList>
            <consortium name="US DOE Joint Genome Institute (JGI-PGF)"/>
            <person name="Eastwood D.C."/>
            <person name="Floudas D."/>
            <person name="Binder M."/>
            <person name="Majcherczyk A."/>
            <person name="Schneider P."/>
            <person name="Aerts A."/>
            <person name="Asiegbu F.O."/>
            <person name="Baker S.E."/>
            <person name="Barry K."/>
            <person name="Bendiksby M."/>
            <person name="Blumentritt M."/>
            <person name="Coutinho P.M."/>
            <person name="Cullen D."/>
            <person name="Cullen D."/>
            <person name="Gathman A."/>
            <person name="Goodell B."/>
            <person name="Henrissat B."/>
            <person name="Ihrmark K."/>
            <person name="Kauserud H."/>
            <person name="Kohler A."/>
            <person name="LaButti K."/>
            <person name="Lapidus A."/>
            <person name="Lavin J.L."/>
            <person name="Lee Y.-H."/>
            <person name="Lindquist E."/>
            <person name="Lilly W."/>
            <person name="Lucas S."/>
            <person name="Morin E."/>
            <person name="Murat C."/>
            <person name="Oguiza J.A."/>
            <person name="Park J."/>
            <person name="Pisabarro A.G."/>
            <person name="Riley R."/>
            <person name="Rosling A."/>
            <person name="Salamov A."/>
            <person name="Schmidt O."/>
            <person name="Schmutz J."/>
            <person name="Skrede I."/>
            <person name="Stenlid J."/>
            <person name="Wiebenga A."/>
            <person name="Xie X."/>
            <person name="Kues U."/>
            <person name="Hibbett D.S."/>
            <person name="Hoffmeister D."/>
            <person name="Hogberg N."/>
            <person name="Martin F."/>
            <person name="Grigoriev I.V."/>
            <person name="Watkinson S.C."/>
        </authorList>
    </citation>
    <scope>NUCLEOTIDE SEQUENCE</scope>
    <source>
        <strain evidence="2">S7.9</strain>
    </source>
</reference>
<organism>
    <name type="scientific">Serpula lacrymans var. lacrymans (strain S7.9)</name>
    <name type="common">Dry rot fungus</name>
    <dbReference type="NCBI Taxonomy" id="578457"/>
    <lineage>
        <taxon>Eukaryota</taxon>
        <taxon>Fungi</taxon>
        <taxon>Dikarya</taxon>
        <taxon>Basidiomycota</taxon>
        <taxon>Agaricomycotina</taxon>
        <taxon>Agaricomycetes</taxon>
        <taxon>Agaricomycetidae</taxon>
        <taxon>Boletales</taxon>
        <taxon>Coniophorineae</taxon>
        <taxon>Serpulaceae</taxon>
        <taxon>Serpula</taxon>
    </lineage>
</organism>
<name>F8P396_SERL9</name>
<dbReference type="RefSeq" id="XP_007321165.1">
    <property type="nucleotide sequence ID" value="XM_007321103.1"/>
</dbReference>
<evidence type="ECO:0000256" key="1">
    <source>
        <dbReference type="SAM" id="MobiDB-lite"/>
    </source>
</evidence>
<dbReference type="EMBL" id="GL945437">
    <property type="protein sequence ID" value="EGO22627.1"/>
    <property type="molecule type" value="Genomic_DNA"/>
</dbReference>
<evidence type="ECO:0000313" key="2">
    <source>
        <dbReference type="EMBL" id="EGO22627.1"/>
    </source>
</evidence>
<proteinExistence type="predicted"/>
<dbReference type="HOGENOM" id="CLU_2456133_0_0_1"/>
<dbReference type="AlphaFoldDB" id="F8P396"/>
<dbReference type="GeneID" id="18815402"/>
<feature type="region of interest" description="Disordered" evidence="1">
    <location>
        <begin position="1"/>
        <end position="47"/>
    </location>
</feature>